<organism evidence="2 3">
    <name type="scientific">Caulobacter mirabilis</name>
    <dbReference type="NCBI Taxonomy" id="69666"/>
    <lineage>
        <taxon>Bacteria</taxon>
        <taxon>Pseudomonadati</taxon>
        <taxon>Pseudomonadota</taxon>
        <taxon>Alphaproteobacteria</taxon>
        <taxon>Caulobacterales</taxon>
        <taxon>Caulobacteraceae</taxon>
        <taxon>Caulobacter</taxon>
    </lineage>
</organism>
<dbReference type="Pfam" id="PF00535">
    <property type="entry name" value="Glycos_transf_2"/>
    <property type="match status" value="1"/>
</dbReference>
<keyword evidence="3" id="KW-1185">Reference proteome</keyword>
<dbReference type="PANTHER" id="PTHR43685:SF2">
    <property type="entry name" value="GLYCOSYLTRANSFERASE 2-LIKE DOMAIN-CONTAINING PROTEIN"/>
    <property type="match status" value="1"/>
</dbReference>
<dbReference type="InterPro" id="IPR050834">
    <property type="entry name" value="Glycosyltransf_2"/>
</dbReference>
<feature type="domain" description="Glycosyltransferase 2-like" evidence="1">
    <location>
        <begin position="6"/>
        <end position="169"/>
    </location>
</feature>
<dbReference type="SUPFAM" id="SSF53448">
    <property type="entry name" value="Nucleotide-diphospho-sugar transferases"/>
    <property type="match status" value="1"/>
</dbReference>
<evidence type="ECO:0000313" key="3">
    <source>
        <dbReference type="Proteomes" id="UP000228945"/>
    </source>
</evidence>
<evidence type="ECO:0000259" key="1">
    <source>
        <dbReference type="Pfam" id="PF00535"/>
    </source>
</evidence>
<proteinExistence type="predicted"/>
<sequence length="307" mass="33352">MTIAVSIVIPTQRRPAGLATALMSALAQTGVDPASLELVVADNDQVPSARRAVEAVAANAPFPVVYAHEPAAGVANVRNTALRTARGGLIAFLDDDQEAPAGWLAALLTTRARHDADVVFAPVHARAPQSEAIYRPYFERFFSRLDDAEEGPIDHFYGCGNSLLRRASLPGGDTPFAVERNQIGGEDDLLFGNMQAAGARFAWAPDAWVWEDPIPSRLTLRYTLARAFGYGQGPTEHCWSSTPRDLVGVAKWMLIGLGQTALYGPIALAKWALRRPDRAQALDRAARGLGKTFWWGPFRLIFYGRTA</sequence>
<dbReference type="EMBL" id="CP024201">
    <property type="protein sequence ID" value="ATQ43838.1"/>
    <property type="molecule type" value="Genomic_DNA"/>
</dbReference>
<dbReference type="InterPro" id="IPR001173">
    <property type="entry name" value="Glyco_trans_2-like"/>
</dbReference>
<reference evidence="2 3" key="1">
    <citation type="submission" date="2017-10" db="EMBL/GenBank/DDBJ databases">
        <title>Genome sequence of Caulobacter mirabilis FWC38.</title>
        <authorList>
            <person name="Fiebig A."/>
            <person name="Crosson S."/>
        </authorList>
    </citation>
    <scope>NUCLEOTIDE SEQUENCE [LARGE SCALE GENOMIC DNA]</scope>
    <source>
        <strain evidence="2 3">FWC 38</strain>
    </source>
</reference>
<dbReference type="OrthoDB" id="6116224at2"/>
<keyword evidence="2" id="KW-0808">Transferase</keyword>
<protein>
    <submittedName>
        <fullName evidence="2">Glycosyl transferase</fullName>
    </submittedName>
</protein>
<dbReference type="KEGG" id="cmb:CSW64_16260"/>
<dbReference type="PANTHER" id="PTHR43685">
    <property type="entry name" value="GLYCOSYLTRANSFERASE"/>
    <property type="match status" value="1"/>
</dbReference>
<dbReference type="InterPro" id="IPR029044">
    <property type="entry name" value="Nucleotide-diphossugar_trans"/>
</dbReference>
<evidence type="ECO:0000313" key="2">
    <source>
        <dbReference type="EMBL" id="ATQ43838.1"/>
    </source>
</evidence>
<accession>A0A2D2B0Q8</accession>
<dbReference type="Proteomes" id="UP000228945">
    <property type="component" value="Chromosome"/>
</dbReference>
<dbReference type="CDD" id="cd00761">
    <property type="entry name" value="Glyco_tranf_GTA_type"/>
    <property type="match status" value="1"/>
</dbReference>
<name>A0A2D2B0Q8_9CAUL</name>
<dbReference type="RefSeq" id="WP_099623086.1">
    <property type="nucleotide sequence ID" value="NZ_CP024201.1"/>
</dbReference>
<gene>
    <name evidence="2" type="ORF">CSW64_16260</name>
</gene>
<dbReference type="AlphaFoldDB" id="A0A2D2B0Q8"/>
<dbReference type="Gene3D" id="3.90.550.10">
    <property type="entry name" value="Spore Coat Polysaccharide Biosynthesis Protein SpsA, Chain A"/>
    <property type="match status" value="1"/>
</dbReference>
<dbReference type="GO" id="GO:0016740">
    <property type="term" value="F:transferase activity"/>
    <property type="evidence" value="ECO:0007669"/>
    <property type="project" value="UniProtKB-KW"/>
</dbReference>